<evidence type="ECO:0000313" key="4">
    <source>
        <dbReference type="Proteomes" id="UP000011585"/>
    </source>
</evidence>
<protein>
    <submittedName>
        <fullName evidence="1">Uncharacterized protein</fullName>
    </submittedName>
</protein>
<gene>
    <name evidence="1" type="ordered locus">Hbor_20080</name>
    <name evidence="2" type="ORF">C499_18384</name>
</gene>
<dbReference type="OrthoDB" id="351318at2157"/>
<dbReference type="GeneID" id="9993827"/>
<dbReference type="KEGG" id="hbo:Hbor_20080"/>
<dbReference type="HOGENOM" id="CLU_1544156_0_0_2"/>
<reference evidence="1 3" key="1">
    <citation type="journal article" date="2009" name="Stand. Genomic Sci.">
        <title>Complete genome sequence of Halogeometricum borinquense type strain (PR3).</title>
        <authorList>
            <person name="Malfatti S."/>
            <person name="Tindall B.J."/>
            <person name="Schneider S."/>
            <person name="Fahnrich R."/>
            <person name="Lapidus A."/>
            <person name="Labuttii K."/>
            <person name="Copeland A."/>
            <person name="Glavina Del Rio T."/>
            <person name="Nolan M."/>
            <person name="Chen F."/>
            <person name="Lucas S."/>
            <person name="Tice H."/>
            <person name="Cheng J.F."/>
            <person name="Bruce D."/>
            <person name="Goodwin L."/>
            <person name="Pitluck S."/>
            <person name="Anderson I."/>
            <person name="Pati A."/>
            <person name="Ivanova N."/>
            <person name="Mavromatis K."/>
            <person name="Chen A."/>
            <person name="Palaniappan K."/>
            <person name="D'haeseleer P."/>
            <person name="Goker M."/>
            <person name="Bristow J."/>
            <person name="Eisen J.A."/>
            <person name="Markowitz V."/>
            <person name="Hugenholtz P."/>
            <person name="Kyrpides N.C."/>
            <person name="Klenk H.P."/>
            <person name="Chain P."/>
        </authorList>
    </citation>
    <scope>NUCLEOTIDE SEQUENCE [LARGE SCALE GENOMIC DNA]</scope>
    <source>
        <strain evidence="3">ATCC 700274 / DSM 11551 / JCM 10706 / KCTC 4070 / PR3</strain>
        <strain evidence="1">PR 3</strain>
    </source>
</reference>
<dbReference type="STRING" id="469382.Hbor_20080"/>
<dbReference type="Proteomes" id="UP000011585">
    <property type="component" value="Unassembled WGS sequence"/>
</dbReference>
<evidence type="ECO:0000313" key="3">
    <source>
        <dbReference type="Proteomes" id="UP000006663"/>
    </source>
</evidence>
<organism evidence="1 3">
    <name type="scientific">Halogeometricum borinquense (strain ATCC 700274 / DSM 11551 / JCM 10706 / KCTC 4070 / PR3)</name>
    <dbReference type="NCBI Taxonomy" id="469382"/>
    <lineage>
        <taxon>Archaea</taxon>
        <taxon>Methanobacteriati</taxon>
        <taxon>Methanobacteriota</taxon>
        <taxon>Stenosarchaea group</taxon>
        <taxon>Halobacteria</taxon>
        <taxon>Halobacteriales</taxon>
        <taxon>Haloferacaceae</taxon>
        <taxon>Halogeometricum</taxon>
    </lineage>
</organism>
<accession>E4NP33</accession>
<dbReference type="AlphaFoldDB" id="E4NP33"/>
<dbReference type="Proteomes" id="UP000006663">
    <property type="component" value="Chromosome"/>
</dbReference>
<dbReference type="eggNOG" id="arCOG13426">
    <property type="taxonomic scope" value="Archaea"/>
</dbReference>
<sequence>MARPQIHLRVSEDQKNRWQTYVEENGEYDTLTDLIRTSVEREISDVTTTQGGGNADSGRLDTLDERTDKILSRLSTIEGALGDALEAMHTAGVEVDDTTASLWNKLPEGGDNAQTVEEMMEHNEAMGERGLAKYRIRLEQLFNSTNAVKRTYIRRENDGTEYELQHPAYYKDV</sequence>
<dbReference type="EMBL" id="AOHT01000051">
    <property type="protein sequence ID" value="ELY23746.1"/>
    <property type="molecule type" value="Genomic_DNA"/>
</dbReference>
<evidence type="ECO:0000313" key="2">
    <source>
        <dbReference type="EMBL" id="ELY23746.1"/>
    </source>
</evidence>
<reference evidence="2 4" key="2">
    <citation type="journal article" date="2014" name="PLoS Genet.">
        <title>Phylogenetically driven sequencing of extremely halophilic archaea reveals strategies for static and dynamic osmo-response.</title>
        <authorList>
            <person name="Becker E.A."/>
            <person name="Seitzer P.M."/>
            <person name="Tritt A."/>
            <person name="Larsen D."/>
            <person name="Krusor M."/>
            <person name="Yao A.I."/>
            <person name="Wu D."/>
            <person name="Madern D."/>
            <person name="Eisen J.A."/>
            <person name="Darling A.E."/>
            <person name="Facciotti M.T."/>
        </authorList>
    </citation>
    <scope>NUCLEOTIDE SEQUENCE [LARGE SCALE GENOMIC DNA]</scope>
    <source>
        <strain evidence="2 4">DSM 11551</strain>
    </source>
</reference>
<name>E4NP33_HALBP</name>
<proteinExistence type="predicted"/>
<dbReference type="EMBL" id="CP001690">
    <property type="protein sequence ID" value="ADQ67574.1"/>
    <property type="molecule type" value="Genomic_DNA"/>
</dbReference>
<keyword evidence="3" id="KW-1185">Reference proteome</keyword>
<evidence type="ECO:0000313" key="1">
    <source>
        <dbReference type="EMBL" id="ADQ67574.1"/>
    </source>
</evidence>
<dbReference type="RefSeq" id="WP_006056972.1">
    <property type="nucleotide sequence ID" value="NC_014729.1"/>
</dbReference>